<dbReference type="PANTHER" id="PTHR23074">
    <property type="entry name" value="AAA DOMAIN-CONTAINING"/>
    <property type="match status" value="1"/>
</dbReference>
<dbReference type="Gene3D" id="3.40.50.300">
    <property type="entry name" value="P-loop containing nucleotide triphosphate hydrolases"/>
    <property type="match status" value="1"/>
</dbReference>
<dbReference type="FunFam" id="3.40.50.300:FF:000159">
    <property type="entry name" value="Katanin p60 ATPase-containing subunit A1"/>
    <property type="match status" value="1"/>
</dbReference>
<dbReference type="GO" id="GO:0051013">
    <property type="term" value="P:microtubule severing"/>
    <property type="evidence" value="ECO:0007669"/>
    <property type="project" value="UniProtKB-UniRule"/>
</dbReference>
<dbReference type="GO" id="GO:0005874">
    <property type="term" value="C:microtubule"/>
    <property type="evidence" value="ECO:0007669"/>
    <property type="project" value="UniProtKB-KW"/>
</dbReference>
<keyword evidence="2 4" id="KW-0547">Nucleotide-binding</keyword>
<dbReference type="GO" id="GO:0016887">
    <property type="term" value="F:ATP hydrolysis activity"/>
    <property type="evidence" value="ECO:0007669"/>
    <property type="project" value="InterPro"/>
</dbReference>
<dbReference type="InterPro" id="IPR050304">
    <property type="entry name" value="MT-severing_AAA_ATPase"/>
</dbReference>
<feature type="region of interest" description="Disordered" evidence="5">
    <location>
        <begin position="91"/>
        <end position="163"/>
    </location>
</feature>
<comment type="similarity">
    <text evidence="4">Belongs to the AAA ATPase family. Katanin p60 subunit A1 subfamily.</text>
</comment>
<dbReference type="InterPro" id="IPR028596">
    <property type="entry name" value="KATNA1"/>
</dbReference>
<comment type="subcellular location">
    <subcellularLocation>
        <location evidence="4">Cytoplasm</location>
        <location evidence="4">Cytoskeleton</location>
    </subcellularLocation>
</comment>
<feature type="region of interest" description="Disordered" evidence="5">
    <location>
        <begin position="193"/>
        <end position="283"/>
    </location>
</feature>
<dbReference type="EC" id="5.6.1.1" evidence="4"/>
<dbReference type="InterPro" id="IPR003959">
    <property type="entry name" value="ATPase_AAA_core"/>
</dbReference>
<comment type="function">
    <text evidence="4">Severs microtubules in an ATP-dependent manner. Microtubule severing may promote rapid reorganization of cellular microtubule arrays.</text>
</comment>
<evidence type="ECO:0000256" key="5">
    <source>
        <dbReference type="SAM" id="MobiDB-lite"/>
    </source>
</evidence>
<comment type="catalytic activity">
    <reaction evidence="4">
        <text>n ATP + n H2O + a microtubule = n ADP + n phosphate + (n+1) alpha/beta tubulin heterodimers.</text>
        <dbReference type="EC" id="5.6.1.1"/>
    </reaction>
</comment>
<keyword evidence="4" id="KW-0206">Cytoskeleton</keyword>
<dbReference type="GO" id="GO:0008568">
    <property type="term" value="F:microtubule severing ATPase activity"/>
    <property type="evidence" value="ECO:0007669"/>
    <property type="project" value="UniProtKB-EC"/>
</dbReference>
<feature type="compositionally biased region" description="Low complexity" evidence="5">
    <location>
        <begin position="129"/>
        <end position="142"/>
    </location>
</feature>
<keyword evidence="1 4" id="KW-0963">Cytoplasm</keyword>
<evidence type="ECO:0000313" key="7">
    <source>
        <dbReference type="EMBL" id="CUE95680.1"/>
    </source>
</evidence>
<dbReference type="InterPro" id="IPR027417">
    <property type="entry name" value="P-loop_NTPase"/>
</dbReference>
<dbReference type="OrthoDB" id="5334845at2759"/>
<dbReference type="EMBL" id="CYKH01000219">
    <property type="protein sequence ID" value="CUE95680.1"/>
    <property type="molecule type" value="Genomic_DNA"/>
</dbReference>
<dbReference type="Gene3D" id="1.10.8.60">
    <property type="match status" value="1"/>
</dbReference>
<dbReference type="GO" id="GO:0008017">
    <property type="term" value="F:microtubule binding"/>
    <property type="evidence" value="ECO:0007669"/>
    <property type="project" value="UniProtKB-UniRule"/>
</dbReference>
<dbReference type="GO" id="GO:0005737">
    <property type="term" value="C:cytoplasm"/>
    <property type="evidence" value="ECO:0007669"/>
    <property type="project" value="UniProtKB-UniRule"/>
</dbReference>
<evidence type="ECO:0000256" key="1">
    <source>
        <dbReference type="ARBA" id="ARBA00022490"/>
    </source>
</evidence>
<dbReference type="CDD" id="cd21748">
    <property type="entry name" value="Kp60-NTD"/>
    <property type="match status" value="1"/>
</dbReference>
<dbReference type="VEuPathDB" id="TriTrypDB:BSAL_57655"/>
<feature type="compositionally biased region" description="Low complexity" evidence="5">
    <location>
        <begin position="97"/>
        <end position="107"/>
    </location>
</feature>
<feature type="compositionally biased region" description="Basic and acidic residues" evidence="5">
    <location>
        <begin position="264"/>
        <end position="273"/>
    </location>
</feature>
<accession>A0A0S4IUM1</accession>
<proteinExistence type="inferred from homology"/>
<dbReference type="SUPFAM" id="SSF52540">
    <property type="entry name" value="P-loop containing nucleoside triphosphate hydrolases"/>
    <property type="match status" value="1"/>
</dbReference>
<evidence type="ECO:0000313" key="8">
    <source>
        <dbReference type="Proteomes" id="UP000051952"/>
    </source>
</evidence>
<dbReference type="InterPro" id="IPR015415">
    <property type="entry name" value="Spast_Vps4_C"/>
</dbReference>
<gene>
    <name evidence="4" type="primary">KATNA1</name>
    <name evidence="7" type="ORF">BSAL_57655</name>
</gene>
<keyword evidence="4" id="KW-0413">Isomerase</keyword>
<feature type="binding site" evidence="4">
    <location>
        <begin position="348"/>
        <end position="355"/>
    </location>
    <ligand>
        <name>ATP</name>
        <dbReference type="ChEBI" id="CHEBI:30616"/>
    </ligand>
</feature>
<evidence type="ECO:0000256" key="4">
    <source>
        <dbReference type="HAMAP-Rule" id="MF_03023"/>
    </source>
</evidence>
<dbReference type="HAMAP" id="MF_03023">
    <property type="entry name" value="Katanin_p60_A1"/>
    <property type="match status" value="1"/>
</dbReference>
<keyword evidence="8" id="KW-1185">Reference proteome</keyword>
<evidence type="ECO:0000259" key="6">
    <source>
        <dbReference type="SMART" id="SM00382"/>
    </source>
</evidence>
<dbReference type="Pfam" id="PF21126">
    <property type="entry name" value="KATNA1_MIT"/>
    <property type="match status" value="1"/>
</dbReference>
<dbReference type="Proteomes" id="UP000051952">
    <property type="component" value="Unassembled WGS sequence"/>
</dbReference>
<keyword evidence="4" id="KW-0493">Microtubule</keyword>
<name>A0A0S4IUM1_BODSA</name>
<evidence type="ECO:0000256" key="3">
    <source>
        <dbReference type="ARBA" id="ARBA00022840"/>
    </source>
</evidence>
<dbReference type="SMART" id="SM00382">
    <property type="entry name" value="AAA"/>
    <property type="match status" value="1"/>
</dbReference>
<dbReference type="InterPro" id="IPR003593">
    <property type="entry name" value="AAA+_ATPase"/>
</dbReference>
<dbReference type="InterPro" id="IPR048611">
    <property type="entry name" value="KATNA1_MIT"/>
</dbReference>
<dbReference type="AlphaFoldDB" id="A0A0S4IUM1"/>
<protein>
    <recommendedName>
        <fullName evidence="4">Katanin p60 ATPase-containing subunit A1</fullName>
        <shortName evidence="4">Katanin p60 subunit A1</shortName>
        <ecNumber evidence="4">5.6.1.1</ecNumber>
    </recommendedName>
    <alternativeName>
        <fullName evidence="4">p60 katanin</fullName>
    </alternativeName>
</protein>
<dbReference type="OMA" id="WDIDEAM"/>
<dbReference type="Gene3D" id="1.20.58.80">
    <property type="entry name" value="Phosphotransferase system, lactose/cellobiose-type IIA subunit"/>
    <property type="match status" value="1"/>
</dbReference>
<evidence type="ECO:0000256" key="2">
    <source>
        <dbReference type="ARBA" id="ARBA00022741"/>
    </source>
</evidence>
<keyword evidence="3 4" id="KW-0067">ATP-binding</keyword>
<reference evidence="8" key="1">
    <citation type="submission" date="2015-09" db="EMBL/GenBank/DDBJ databases">
        <authorList>
            <consortium name="Pathogen Informatics"/>
        </authorList>
    </citation>
    <scope>NUCLEOTIDE SEQUENCE [LARGE SCALE GENOMIC DNA]</scope>
    <source>
        <strain evidence="8">Lake Konstanz</strain>
    </source>
</reference>
<dbReference type="Pfam" id="PF09336">
    <property type="entry name" value="Vps4_C"/>
    <property type="match status" value="1"/>
</dbReference>
<dbReference type="Pfam" id="PF00004">
    <property type="entry name" value="AAA"/>
    <property type="match status" value="1"/>
</dbReference>
<organism evidence="7 8">
    <name type="scientific">Bodo saltans</name>
    <name type="common">Flagellated protozoan</name>
    <dbReference type="NCBI Taxonomy" id="75058"/>
    <lineage>
        <taxon>Eukaryota</taxon>
        <taxon>Discoba</taxon>
        <taxon>Euglenozoa</taxon>
        <taxon>Kinetoplastea</taxon>
        <taxon>Metakinetoplastina</taxon>
        <taxon>Eubodonida</taxon>
        <taxon>Bodonidae</taxon>
        <taxon>Bodo</taxon>
    </lineage>
</organism>
<feature type="domain" description="AAA+ ATPase" evidence="6">
    <location>
        <begin position="340"/>
        <end position="477"/>
    </location>
</feature>
<dbReference type="PANTHER" id="PTHR23074:SF19">
    <property type="entry name" value="KATANIN P60 ATPASE-CONTAINING SUBUNIT A1"/>
    <property type="match status" value="1"/>
</dbReference>
<dbReference type="GO" id="GO:0005524">
    <property type="term" value="F:ATP binding"/>
    <property type="evidence" value="ECO:0007669"/>
    <property type="project" value="UniProtKB-KW"/>
</dbReference>
<sequence>MSTSQEIYRAVKQARRYALEGNYDAAITFYTGLEVEVSAYAGTLGDRPEAFQWNEVRQRMAAERAVLVELQQELAALVNPAEAVRRDRQLARGGGAVDDAAPAPTAGRSPPDQGPYAVRDMRPAGGNRAAPSSGAYSGPSGPQGNNRRHVDAPPPASDWSSMDDYTAPIRNAVRGAQGGGGTSSATVNEHLYGDRDRFGPAEGPAMGFTPPTRQPSNVAPKVAPSGRPAPTRTPPSQPAQPARQNGGGAAGGKEKKPPIPKFGKRNDNIDKGDPTNGRPKFCPRAGEEELASLIEADMYVGNLNVSFSDIAGQEEAKGLLEEAVVYPILMPDYFQGIRRPWKGILMYGPPGTGKTMLAKAVASECGTTFFNISPATLTSKWRGEGEKLIRVLFDMARHYAPSTIFIDEIDSLCGQRGGGDEHEASRRAKGVLLTQMDGVGVDPGKIVMVLGATNHPWDIDEAMRRRLEKRIYIPLPTHDDRIELFKINTRSLRLAPNVDFDRLSKILDDHFYSAADITTVARDAAMMTMRRFLSDENTKKELKLRGAEIGKLAAEEPVSMDDFMNAIRKVPSSVNVDQIKKFEEWKKEFETIV</sequence>